<proteinExistence type="predicted"/>
<organism evidence="4 5">
    <name type="scientific">Ligilactobacillus equi DPC 6820</name>
    <dbReference type="NCBI Taxonomy" id="1392007"/>
    <lineage>
        <taxon>Bacteria</taxon>
        <taxon>Bacillati</taxon>
        <taxon>Bacillota</taxon>
        <taxon>Bacilli</taxon>
        <taxon>Lactobacillales</taxon>
        <taxon>Lactobacillaceae</taxon>
        <taxon>Ligilactobacillus</taxon>
    </lineage>
</organism>
<sequence length="329" mass="36553">MGLFSCCYPEKVSALELNFTVTPSAEYNTKGYFDFQTQPGQKKPLTVKLTNNSDKNIVIVVTKLNALTNNGDISYTAQKQTNNSKLSDQRYLAAQYLHGPRKIPLAARESKDVIYTYQAPDDISKGQVLGGLSFTSASGDDEANYTSSQKSIQITNKVARNIAVVANYQPQKAKLSLGKAKLNNNVATPLIQIEMRNHTTQMGHKFKIGYVLKNNAGKVLSTKKIDPQNSGTPFAPVSQWYQSIPWPLKTYQTGHYKLTVTVTTEQPYQKLNRTYNLQVTHHDVTNYQKASGTKNVAKTNWVLVGAVIILAVLVIVLLGILLKRTHKDK</sequence>
<dbReference type="PATRIC" id="fig|1392007.3.peg.1638"/>
<evidence type="ECO:0000259" key="2">
    <source>
        <dbReference type="Pfam" id="PF06030"/>
    </source>
</evidence>
<name>V7HUE7_9LACO</name>
<comment type="caution">
    <text evidence="4">The sequence shown here is derived from an EMBL/GenBank/DDBJ whole genome shotgun (WGS) entry which is preliminary data.</text>
</comment>
<keyword evidence="5" id="KW-1185">Reference proteome</keyword>
<feature type="domain" description="WxL Interacting Protein peptidoglycan binding" evidence="2">
    <location>
        <begin position="28"/>
        <end position="135"/>
    </location>
</feature>
<dbReference type="InterPro" id="IPR010317">
    <property type="entry name" value="WxLIP_PGBD"/>
</dbReference>
<dbReference type="EMBL" id="AWWH01000174">
    <property type="protein sequence ID" value="ETA73537.1"/>
    <property type="molecule type" value="Genomic_DNA"/>
</dbReference>
<dbReference type="InterPro" id="IPR021759">
    <property type="entry name" value="WxLIP_HBD"/>
</dbReference>
<evidence type="ECO:0000259" key="3">
    <source>
        <dbReference type="Pfam" id="PF11797"/>
    </source>
</evidence>
<keyword evidence="1" id="KW-0812">Transmembrane</keyword>
<evidence type="ECO:0000313" key="4">
    <source>
        <dbReference type="EMBL" id="ETA73537.1"/>
    </source>
</evidence>
<feature type="transmembrane region" description="Helical" evidence="1">
    <location>
        <begin position="301"/>
        <end position="322"/>
    </location>
</feature>
<accession>V7HUE7</accession>
<protein>
    <submittedName>
        <fullName evidence="4">Uncharacterized protein</fullName>
    </submittedName>
</protein>
<reference evidence="4 5" key="1">
    <citation type="journal article" date="2014" name="Genome Announc.">
        <title>The Genome of the Predominant Equine Lactobacillus Species, Lactobacillus equi, Is Reflective of Its Lifestyle Adaptations to an Herbivorous Host.</title>
        <authorList>
            <person name="O'Donnell M.M."/>
            <person name="Harris H.M."/>
            <person name="O'Toole P.W."/>
            <person name="Ross R.P."/>
        </authorList>
    </citation>
    <scope>NUCLEOTIDE SEQUENCE [LARGE SCALE GENOMIC DNA]</scope>
    <source>
        <strain evidence="4 5">DPC 6820</strain>
    </source>
</reference>
<dbReference type="Pfam" id="PF11797">
    <property type="entry name" value="WxLIP_HBD"/>
    <property type="match status" value="1"/>
</dbReference>
<evidence type="ECO:0000256" key="1">
    <source>
        <dbReference type="SAM" id="Phobius"/>
    </source>
</evidence>
<dbReference type="Proteomes" id="UP000018559">
    <property type="component" value="Unassembled WGS sequence"/>
</dbReference>
<feature type="domain" description="WxL Interacting Protein host binding" evidence="3">
    <location>
        <begin position="150"/>
        <end position="286"/>
    </location>
</feature>
<dbReference type="AlphaFoldDB" id="V7HUE7"/>
<keyword evidence="1" id="KW-1133">Transmembrane helix</keyword>
<gene>
    <name evidence="4" type="ORF">LEQ_1482</name>
</gene>
<evidence type="ECO:0000313" key="5">
    <source>
        <dbReference type="Proteomes" id="UP000018559"/>
    </source>
</evidence>
<dbReference type="Pfam" id="PF06030">
    <property type="entry name" value="WxLIP_PGBD"/>
    <property type="match status" value="1"/>
</dbReference>
<keyword evidence="1" id="KW-0472">Membrane</keyword>